<evidence type="ECO:0000256" key="5">
    <source>
        <dbReference type="ARBA" id="ARBA00023163"/>
    </source>
</evidence>
<evidence type="ECO:0000313" key="9">
    <source>
        <dbReference type="Proteomes" id="UP000247810"/>
    </source>
</evidence>
<evidence type="ECO:0000256" key="2">
    <source>
        <dbReference type="ARBA" id="ARBA00022833"/>
    </source>
</evidence>
<keyword evidence="3" id="KW-0805">Transcription regulation</keyword>
<protein>
    <submittedName>
        <fullName evidence="8">C6 zinc finger domain protein</fullName>
    </submittedName>
</protein>
<sequence>MEAPVKKHRASKPKTKTGCRTCKVRRVKCDEDRPACNRCVSTGRVCDGYGIWGGGGNQFGSRIPKAEAQQSALLSYKAPLPMAYATAGEEACVDWFVQHAIFKISGMFHSEFWNKLVIQAFFQESAVRHAVLALSSAHRYGAQSYDQYSLTDGCPSENERFTLQHYNRAIGYLKTEFGRSNGQLKNTLVALITCMLFVTLEMLRGQYRTSHTHLQHGLMLLKEIQTQRGTSRHAKLSTRAMSQTAADDLMQVFNRLAIQSALFGQRTRYQGLKDIELGGLPDRFESVGQARGYLDVLLARTQSLVEMSRQMDIGTSMSQSHEQLLDSQARMEEELQLWLVVYDASRDAFQTQKSYQVILASKMLKAYHTMAMIMVVTCIPWNDQVAFDLQTENFTLIINEIISAWKVIKAVYPYLLTSRPGTKARLGAAFTMDMGFIPPLYYTAVKCRVPRIRRQAIELLRLAPHREGLWSSSLASKVAEEIMRVEERSLEVDLQSENRFDPLSIPEESDLNMKLLPHLCRISDVTVELPDGPTGEVTMSLWESQDGGYCKVHEKVFTMKEMQPVEGTDCIPKD</sequence>
<keyword evidence="4" id="KW-0238">DNA-binding</keyword>
<dbReference type="InterPro" id="IPR021858">
    <property type="entry name" value="Fun_TF"/>
</dbReference>
<feature type="domain" description="Zn(2)-C6 fungal-type" evidence="7">
    <location>
        <begin position="18"/>
        <end position="46"/>
    </location>
</feature>
<accession>A0A319D0T8</accession>
<dbReference type="SUPFAM" id="SSF57701">
    <property type="entry name" value="Zn2/Cys6 DNA-binding domain"/>
    <property type="match status" value="1"/>
</dbReference>
<organism evidence="8 9">
    <name type="scientific">Aspergillus ellipticus CBS 707.79</name>
    <dbReference type="NCBI Taxonomy" id="1448320"/>
    <lineage>
        <taxon>Eukaryota</taxon>
        <taxon>Fungi</taxon>
        <taxon>Dikarya</taxon>
        <taxon>Ascomycota</taxon>
        <taxon>Pezizomycotina</taxon>
        <taxon>Eurotiomycetes</taxon>
        <taxon>Eurotiomycetidae</taxon>
        <taxon>Eurotiales</taxon>
        <taxon>Aspergillaceae</taxon>
        <taxon>Aspergillus</taxon>
        <taxon>Aspergillus subgen. Circumdati</taxon>
    </lineage>
</organism>
<dbReference type="Proteomes" id="UP000247810">
    <property type="component" value="Unassembled WGS sequence"/>
</dbReference>
<dbReference type="InterPro" id="IPR001138">
    <property type="entry name" value="Zn2Cys6_DnaBD"/>
</dbReference>
<dbReference type="PROSITE" id="PS00463">
    <property type="entry name" value="ZN2_CY6_FUNGAL_1"/>
    <property type="match status" value="1"/>
</dbReference>
<dbReference type="VEuPathDB" id="FungiDB:BO71DRAFT_386681"/>
<dbReference type="GO" id="GO:0000981">
    <property type="term" value="F:DNA-binding transcription factor activity, RNA polymerase II-specific"/>
    <property type="evidence" value="ECO:0007669"/>
    <property type="project" value="InterPro"/>
</dbReference>
<proteinExistence type="predicted"/>
<dbReference type="AlphaFoldDB" id="A0A319D0T8"/>
<dbReference type="InterPro" id="IPR052360">
    <property type="entry name" value="Transcr_Regulatory_Proteins"/>
</dbReference>
<keyword evidence="6" id="KW-0539">Nucleus</keyword>
<dbReference type="STRING" id="1448320.A0A319D0T8"/>
<keyword evidence="2" id="KW-0862">Zinc</keyword>
<dbReference type="GO" id="GO:0003677">
    <property type="term" value="F:DNA binding"/>
    <property type="evidence" value="ECO:0007669"/>
    <property type="project" value="UniProtKB-KW"/>
</dbReference>
<dbReference type="Pfam" id="PF11951">
    <property type="entry name" value="Fungal_trans_2"/>
    <property type="match status" value="1"/>
</dbReference>
<keyword evidence="5" id="KW-0804">Transcription</keyword>
<dbReference type="PROSITE" id="PS50048">
    <property type="entry name" value="ZN2_CY6_FUNGAL_2"/>
    <property type="match status" value="1"/>
</dbReference>
<evidence type="ECO:0000313" key="8">
    <source>
        <dbReference type="EMBL" id="PYH90924.1"/>
    </source>
</evidence>
<name>A0A319D0T8_9EURO</name>
<evidence type="ECO:0000256" key="6">
    <source>
        <dbReference type="ARBA" id="ARBA00023242"/>
    </source>
</evidence>
<evidence type="ECO:0000256" key="3">
    <source>
        <dbReference type="ARBA" id="ARBA00023015"/>
    </source>
</evidence>
<dbReference type="Gene3D" id="4.10.240.10">
    <property type="entry name" value="Zn(2)-C6 fungal-type DNA-binding domain"/>
    <property type="match status" value="1"/>
</dbReference>
<dbReference type="InterPro" id="IPR036864">
    <property type="entry name" value="Zn2-C6_fun-type_DNA-bd_sf"/>
</dbReference>
<evidence type="ECO:0000256" key="4">
    <source>
        <dbReference type="ARBA" id="ARBA00023125"/>
    </source>
</evidence>
<dbReference type="OrthoDB" id="2593732at2759"/>
<dbReference type="PANTHER" id="PTHR36206:SF16">
    <property type="entry name" value="TRANSCRIPTION FACTOR DOMAIN-CONTAINING PROTEIN-RELATED"/>
    <property type="match status" value="1"/>
</dbReference>
<dbReference type="SMART" id="SM00066">
    <property type="entry name" value="GAL4"/>
    <property type="match status" value="1"/>
</dbReference>
<keyword evidence="1" id="KW-0479">Metal-binding</keyword>
<keyword evidence="9" id="KW-1185">Reference proteome</keyword>
<evidence type="ECO:0000259" key="7">
    <source>
        <dbReference type="PROSITE" id="PS50048"/>
    </source>
</evidence>
<dbReference type="EMBL" id="KZ825964">
    <property type="protein sequence ID" value="PYH90924.1"/>
    <property type="molecule type" value="Genomic_DNA"/>
</dbReference>
<dbReference type="GO" id="GO:0009893">
    <property type="term" value="P:positive regulation of metabolic process"/>
    <property type="evidence" value="ECO:0007669"/>
    <property type="project" value="UniProtKB-ARBA"/>
</dbReference>
<gene>
    <name evidence="8" type="ORF">BO71DRAFT_386681</name>
</gene>
<evidence type="ECO:0000256" key="1">
    <source>
        <dbReference type="ARBA" id="ARBA00022723"/>
    </source>
</evidence>
<dbReference type="CDD" id="cd00067">
    <property type="entry name" value="GAL4"/>
    <property type="match status" value="1"/>
</dbReference>
<dbReference type="PANTHER" id="PTHR36206">
    <property type="entry name" value="ASPERCRYPTIN BIOSYNTHESIS CLUSTER-SPECIFIC TRANSCRIPTION REGULATOR ATNN-RELATED"/>
    <property type="match status" value="1"/>
</dbReference>
<reference evidence="8 9" key="1">
    <citation type="submission" date="2018-02" db="EMBL/GenBank/DDBJ databases">
        <title>The genomes of Aspergillus section Nigri reveals drivers in fungal speciation.</title>
        <authorList>
            <consortium name="DOE Joint Genome Institute"/>
            <person name="Vesth T.C."/>
            <person name="Nybo J."/>
            <person name="Theobald S."/>
            <person name="Brandl J."/>
            <person name="Frisvad J.C."/>
            <person name="Nielsen K.F."/>
            <person name="Lyhne E.K."/>
            <person name="Kogle M.E."/>
            <person name="Kuo A."/>
            <person name="Riley R."/>
            <person name="Clum A."/>
            <person name="Nolan M."/>
            <person name="Lipzen A."/>
            <person name="Salamov A."/>
            <person name="Henrissat B."/>
            <person name="Wiebenga A."/>
            <person name="De vries R.P."/>
            <person name="Grigoriev I.V."/>
            <person name="Mortensen U.H."/>
            <person name="Andersen M.R."/>
            <person name="Baker S.E."/>
        </authorList>
    </citation>
    <scope>NUCLEOTIDE SEQUENCE [LARGE SCALE GENOMIC DNA]</scope>
    <source>
        <strain evidence="8 9">CBS 707.79</strain>
    </source>
</reference>
<dbReference type="GO" id="GO:0008270">
    <property type="term" value="F:zinc ion binding"/>
    <property type="evidence" value="ECO:0007669"/>
    <property type="project" value="InterPro"/>
</dbReference>
<dbReference type="Pfam" id="PF00172">
    <property type="entry name" value="Zn_clus"/>
    <property type="match status" value="1"/>
</dbReference>